<name>A0A328P4P7_9GAMM</name>
<evidence type="ECO:0000256" key="2">
    <source>
        <dbReference type="ARBA" id="ARBA00022475"/>
    </source>
</evidence>
<dbReference type="NCBIfam" id="TIGR00765">
    <property type="entry name" value="yihY_not_rbn"/>
    <property type="match status" value="1"/>
</dbReference>
<keyword evidence="2" id="KW-1003">Cell membrane</keyword>
<feature type="transmembrane region" description="Helical" evidence="7">
    <location>
        <begin position="178"/>
        <end position="196"/>
    </location>
</feature>
<feature type="transmembrane region" description="Helical" evidence="7">
    <location>
        <begin position="208"/>
        <end position="228"/>
    </location>
</feature>
<gene>
    <name evidence="8" type="ORF">CA260_16845</name>
</gene>
<evidence type="ECO:0000256" key="1">
    <source>
        <dbReference type="ARBA" id="ARBA00004651"/>
    </source>
</evidence>
<comment type="caution">
    <text evidence="8">The sequence shown here is derived from an EMBL/GenBank/DDBJ whole genome shotgun (WGS) entry which is preliminary data.</text>
</comment>
<organism evidence="8 9">
    <name type="scientific">Dyella jiangningensis</name>
    <dbReference type="NCBI Taxonomy" id="1379159"/>
    <lineage>
        <taxon>Bacteria</taxon>
        <taxon>Pseudomonadati</taxon>
        <taxon>Pseudomonadota</taxon>
        <taxon>Gammaproteobacteria</taxon>
        <taxon>Lysobacterales</taxon>
        <taxon>Rhodanobacteraceae</taxon>
        <taxon>Dyella</taxon>
    </lineage>
</organism>
<accession>A0A328P4P7</accession>
<dbReference type="Pfam" id="PF03631">
    <property type="entry name" value="Virul_fac_BrkB"/>
    <property type="match status" value="1"/>
</dbReference>
<evidence type="ECO:0000313" key="8">
    <source>
        <dbReference type="EMBL" id="RAO75712.1"/>
    </source>
</evidence>
<keyword evidence="3 7" id="KW-0812">Transmembrane</keyword>
<dbReference type="PIRSF" id="PIRSF035875">
    <property type="entry name" value="RNase_BN"/>
    <property type="match status" value="1"/>
</dbReference>
<keyword evidence="4 7" id="KW-1133">Transmembrane helix</keyword>
<dbReference type="PANTHER" id="PTHR30213">
    <property type="entry name" value="INNER MEMBRANE PROTEIN YHJD"/>
    <property type="match status" value="1"/>
</dbReference>
<keyword evidence="5 7" id="KW-0472">Membrane</keyword>
<dbReference type="GO" id="GO:0005886">
    <property type="term" value="C:plasma membrane"/>
    <property type="evidence" value="ECO:0007669"/>
    <property type="project" value="UniProtKB-SubCell"/>
</dbReference>
<evidence type="ECO:0000256" key="6">
    <source>
        <dbReference type="SAM" id="MobiDB-lite"/>
    </source>
</evidence>
<feature type="compositionally biased region" description="Basic and acidic residues" evidence="6">
    <location>
        <begin position="298"/>
        <end position="310"/>
    </location>
</feature>
<comment type="subcellular location">
    <subcellularLocation>
        <location evidence="1">Cell membrane</location>
        <topology evidence="1">Multi-pass membrane protein</topology>
    </subcellularLocation>
</comment>
<sequence>MPKHRNKLMITLSSTVDAFNDDELMTRAAALAFYAALSFAPILLLLVWTVSVLQPAWLEQMLAMMATLVGTRAAGAIDDVVKSAHAHPQLGNLAGLVGMGITLFSASAVFAQLQGTLNRVWHVKPKPGAAIGAWLKARAHAFALLVGVGFLLITSFVVSAAIQALIPGQDTLWKAIEYIVSVVVFVVAFGGMYKVLPDAAIEWKDAVMGALITTLLFLLGKYAIGFYISHANVGGAYGPAAAFVVLLTWVYYSSIIVLVGAALTRAVAEARGKPILPSDHAVEIETKLAEVSEPGGAPKREDDEPWQRHR</sequence>
<feature type="transmembrane region" description="Helical" evidence="7">
    <location>
        <begin position="28"/>
        <end position="50"/>
    </location>
</feature>
<keyword evidence="9" id="KW-1185">Reference proteome</keyword>
<proteinExistence type="predicted"/>
<feature type="transmembrane region" description="Helical" evidence="7">
    <location>
        <begin position="93"/>
        <end position="111"/>
    </location>
</feature>
<dbReference type="AlphaFoldDB" id="A0A328P4P7"/>
<dbReference type="EMBL" id="NFZS01000004">
    <property type="protein sequence ID" value="RAO75712.1"/>
    <property type="molecule type" value="Genomic_DNA"/>
</dbReference>
<feature type="region of interest" description="Disordered" evidence="6">
    <location>
        <begin position="288"/>
        <end position="310"/>
    </location>
</feature>
<dbReference type="InterPro" id="IPR017039">
    <property type="entry name" value="Virul_fac_BrkB"/>
</dbReference>
<feature type="transmembrane region" description="Helical" evidence="7">
    <location>
        <begin position="141"/>
        <end position="166"/>
    </location>
</feature>
<evidence type="ECO:0000313" key="9">
    <source>
        <dbReference type="Proteomes" id="UP000248926"/>
    </source>
</evidence>
<protein>
    <submittedName>
        <fullName evidence="8">Ribonuclease BN</fullName>
    </submittedName>
</protein>
<evidence type="ECO:0000256" key="4">
    <source>
        <dbReference type="ARBA" id="ARBA00022989"/>
    </source>
</evidence>
<evidence type="ECO:0000256" key="7">
    <source>
        <dbReference type="SAM" id="Phobius"/>
    </source>
</evidence>
<feature type="transmembrane region" description="Helical" evidence="7">
    <location>
        <begin position="240"/>
        <end position="263"/>
    </location>
</feature>
<dbReference type="PANTHER" id="PTHR30213:SF1">
    <property type="entry name" value="INNER MEMBRANE PROTEIN YHJD"/>
    <property type="match status" value="1"/>
</dbReference>
<dbReference type="Proteomes" id="UP000248926">
    <property type="component" value="Unassembled WGS sequence"/>
</dbReference>
<evidence type="ECO:0000256" key="3">
    <source>
        <dbReference type="ARBA" id="ARBA00022692"/>
    </source>
</evidence>
<reference evidence="8 9" key="1">
    <citation type="journal article" date="2018" name="Genet. Mol. Biol.">
        <title>The genome sequence of Dyella jiangningensis FCAV SCS01 from a lignocellulose-decomposing microbial consortium metagenome reveals potential for biotechnological applications.</title>
        <authorList>
            <person name="Desiderato J.G."/>
            <person name="Alvarenga D.O."/>
            <person name="Constancio M.T.L."/>
            <person name="Alves L.M.C."/>
            <person name="Varani A.M."/>
        </authorList>
    </citation>
    <scope>NUCLEOTIDE SEQUENCE [LARGE SCALE GENOMIC DNA]</scope>
    <source>
        <strain evidence="8 9">FCAV SCS01</strain>
    </source>
</reference>
<dbReference type="RefSeq" id="WP_238149800.1">
    <property type="nucleotide sequence ID" value="NZ_NFZS01000004.1"/>
</dbReference>
<evidence type="ECO:0000256" key="5">
    <source>
        <dbReference type="ARBA" id="ARBA00023136"/>
    </source>
</evidence>